<evidence type="ECO:0000313" key="8">
    <source>
        <dbReference type="Proteomes" id="UP000077317"/>
    </source>
</evidence>
<protein>
    <recommendedName>
        <fullName evidence="2">cysteine-S-conjugate beta-lyase</fullName>
        <ecNumber evidence="2">4.4.1.13</ecNumber>
    </recommendedName>
</protein>
<dbReference type="InterPro" id="IPR015421">
    <property type="entry name" value="PyrdxlP-dep_Trfase_major"/>
</dbReference>
<keyword evidence="3" id="KW-0663">Pyridoxal phosphate</keyword>
<dbReference type="CDD" id="cd00609">
    <property type="entry name" value="AAT_like"/>
    <property type="match status" value="1"/>
</dbReference>
<dbReference type="EC" id="4.4.1.13" evidence="2"/>
<dbReference type="OrthoDB" id="9802872at2"/>
<organism evidence="7 8">
    <name type="scientific">Streptococcus pantholopis</name>
    <dbReference type="NCBI Taxonomy" id="1811193"/>
    <lineage>
        <taxon>Bacteria</taxon>
        <taxon>Bacillati</taxon>
        <taxon>Bacillota</taxon>
        <taxon>Bacilli</taxon>
        <taxon>Lactobacillales</taxon>
        <taxon>Streptococcaceae</taxon>
        <taxon>Streptococcus</taxon>
    </lineage>
</organism>
<dbReference type="NCBIfam" id="TIGR04350">
    <property type="entry name" value="C_S_lyase_PatB"/>
    <property type="match status" value="1"/>
</dbReference>
<evidence type="ECO:0000259" key="6">
    <source>
        <dbReference type="Pfam" id="PF00155"/>
    </source>
</evidence>
<accession>A0A172Q616</accession>
<dbReference type="GO" id="GO:0030170">
    <property type="term" value="F:pyridoxal phosphate binding"/>
    <property type="evidence" value="ECO:0007669"/>
    <property type="project" value="InterPro"/>
</dbReference>
<name>A0A172Q616_9STRE</name>
<evidence type="ECO:0000313" key="7">
    <source>
        <dbReference type="EMBL" id="AND78842.1"/>
    </source>
</evidence>
<sequence length="389" mass="44266">MIRYDFGRVLNRRRVNSYKWDVADQELPMWVADMDFETAPAITAAIQKRLSQGALGYNTVPDSLFKAYIDWWGRRHAYYMEQDWLMFCTGTVPAVSSIVRSVTSSRDKVLLLSPIYNIFYNSIVNNNREVLESPLVYSGGQYHVDYEDLETKLADEKTRLLIFCNPHNPIGRVWRPEELRRIGSLCVKYKVMILSDEVHCDLTHDSAVYTPFASVSKDIEKQTVTCLSPSKAFNIAGLKSSVIAVSDEELRKTIYRAINTDEVAEPNSFAVQATEAAFNEGEDWLSQLNNYLAGNRHYLEKGLAESVPEIHIVPSQATYLMWLDCSALTEDTAALCSFIRQTTGLILSDGSIFGGNGQLFIRWNYACPRTLLEDGLRRFKQAVQAYKRQ</sequence>
<dbReference type="GO" id="GO:0047804">
    <property type="term" value="F:cysteine-S-conjugate beta-lyase activity"/>
    <property type="evidence" value="ECO:0007669"/>
    <property type="project" value="UniProtKB-EC"/>
</dbReference>
<dbReference type="Pfam" id="PF00155">
    <property type="entry name" value="Aminotran_1_2"/>
    <property type="match status" value="1"/>
</dbReference>
<evidence type="ECO:0000256" key="3">
    <source>
        <dbReference type="ARBA" id="ARBA00022898"/>
    </source>
</evidence>
<reference evidence="8" key="2">
    <citation type="submission" date="2016-03" db="EMBL/GenBank/DDBJ databases">
        <title>Streptococcus antelopensis sp. nov., isolated from the feces of the Tibetan antelope (Pantholops hodgsonii) in Hoh Xil National Nature Reserve, Qinghai, China.</title>
        <authorList>
            <person name="Bai X."/>
        </authorList>
    </citation>
    <scope>NUCLEOTIDE SEQUENCE [LARGE SCALE GENOMIC DNA]</scope>
    <source>
        <strain evidence="8">TA 26</strain>
    </source>
</reference>
<dbReference type="Gene3D" id="3.90.1150.10">
    <property type="entry name" value="Aspartate Aminotransferase, domain 1"/>
    <property type="match status" value="1"/>
</dbReference>
<feature type="domain" description="Aminotransferase class I/classII large" evidence="6">
    <location>
        <begin position="33"/>
        <end position="377"/>
    </location>
</feature>
<dbReference type="KEGG" id="spat:A0O21_01775"/>
<gene>
    <name evidence="7" type="ORF">A0O21_01775</name>
</gene>
<proteinExistence type="inferred from homology"/>
<dbReference type="EMBL" id="CP014699">
    <property type="protein sequence ID" value="AND78842.1"/>
    <property type="molecule type" value="Genomic_DNA"/>
</dbReference>
<dbReference type="RefSeq" id="WP_067060445.1">
    <property type="nucleotide sequence ID" value="NZ_CP014699.1"/>
</dbReference>
<dbReference type="InterPro" id="IPR051798">
    <property type="entry name" value="Class-II_PLP-Dep_Aminotrans"/>
</dbReference>
<dbReference type="InterPro" id="IPR027619">
    <property type="entry name" value="C-S_lyase_PatB-like"/>
</dbReference>
<dbReference type="InterPro" id="IPR015422">
    <property type="entry name" value="PyrdxlP-dep_Trfase_small"/>
</dbReference>
<dbReference type="Proteomes" id="UP000077317">
    <property type="component" value="Chromosome"/>
</dbReference>
<dbReference type="InterPro" id="IPR004839">
    <property type="entry name" value="Aminotransferase_I/II_large"/>
</dbReference>
<evidence type="ECO:0000256" key="1">
    <source>
        <dbReference type="ARBA" id="ARBA00001933"/>
    </source>
</evidence>
<dbReference type="AlphaFoldDB" id="A0A172Q616"/>
<comment type="cofactor">
    <cofactor evidence="1">
        <name>pyridoxal 5'-phosphate</name>
        <dbReference type="ChEBI" id="CHEBI:597326"/>
    </cofactor>
</comment>
<evidence type="ECO:0000256" key="2">
    <source>
        <dbReference type="ARBA" id="ARBA00012224"/>
    </source>
</evidence>
<dbReference type="PANTHER" id="PTHR43525:SF1">
    <property type="entry name" value="PROTEIN MALY"/>
    <property type="match status" value="1"/>
</dbReference>
<dbReference type="STRING" id="1811193.A0O21_01775"/>
<dbReference type="InterPro" id="IPR015424">
    <property type="entry name" value="PyrdxlP-dep_Trfase"/>
</dbReference>
<dbReference type="SUPFAM" id="SSF53383">
    <property type="entry name" value="PLP-dependent transferases"/>
    <property type="match status" value="1"/>
</dbReference>
<reference evidence="7 8" key="1">
    <citation type="journal article" date="2016" name="Int. J. Syst. Evol. Microbiol.">
        <title>Streptococcuspantholopis sp. nov., isolated from faeces of the Tibetan antelope (Pantholops hodgsonii).</title>
        <authorList>
            <person name="Bai X."/>
            <person name="Xiong Y."/>
            <person name="Lu S."/>
            <person name="Jin D."/>
            <person name="Lai X."/>
            <person name="Yang J."/>
            <person name="Niu L."/>
            <person name="Hu S."/>
            <person name="Meng X."/>
            <person name="Pu J."/>
            <person name="Ye C."/>
            <person name="Xu J."/>
        </authorList>
    </citation>
    <scope>NUCLEOTIDE SEQUENCE [LARGE SCALE GENOMIC DNA]</scope>
    <source>
        <strain evidence="7 8">TA 26</strain>
    </source>
</reference>
<comment type="similarity">
    <text evidence="5">Belongs to the class-II pyridoxal-phosphate-dependent aminotransferase family. MalY/PatB cystathionine beta-lyase subfamily.</text>
</comment>
<evidence type="ECO:0000256" key="4">
    <source>
        <dbReference type="ARBA" id="ARBA00023239"/>
    </source>
</evidence>
<dbReference type="PANTHER" id="PTHR43525">
    <property type="entry name" value="PROTEIN MALY"/>
    <property type="match status" value="1"/>
</dbReference>
<evidence type="ECO:0000256" key="5">
    <source>
        <dbReference type="ARBA" id="ARBA00037974"/>
    </source>
</evidence>
<keyword evidence="8" id="KW-1185">Reference proteome</keyword>
<keyword evidence="4 7" id="KW-0456">Lyase</keyword>
<dbReference type="Gene3D" id="3.40.640.10">
    <property type="entry name" value="Type I PLP-dependent aspartate aminotransferase-like (Major domain)"/>
    <property type="match status" value="1"/>
</dbReference>